<dbReference type="RefSeq" id="WP_162447368.1">
    <property type="nucleotide sequence ID" value="NZ_CP048222.1"/>
</dbReference>
<evidence type="ECO:0000256" key="1">
    <source>
        <dbReference type="SAM" id="SignalP"/>
    </source>
</evidence>
<name>A0A6C0GTD7_9BACT</name>
<accession>A0A6C0GTD7</accession>
<dbReference type="KEGG" id="rhoz:GXP67_34610"/>
<keyword evidence="1" id="KW-0732">Signal</keyword>
<dbReference type="AlphaFoldDB" id="A0A6C0GTD7"/>
<organism evidence="2 3">
    <name type="scientific">Rhodocytophaga rosea</name>
    <dbReference type="NCBI Taxonomy" id="2704465"/>
    <lineage>
        <taxon>Bacteria</taxon>
        <taxon>Pseudomonadati</taxon>
        <taxon>Bacteroidota</taxon>
        <taxon>Cytophagia</taxon>
        <taxon>Cytophagales</taxon>
        <taxon>Rhodocytophagaceae</taxon>
        <taxon>Rhodocytophaga</taxon>
    </lineage>
</organism>
<sequence>MQLNNRFTKILVLLFLAVAVQTFAQKQEYPFPLQAQEQVISNTLISSKHLAFLVKFDLKQKYTRLKAVAYSSQNRQKLQEITIDSSLINPWQNYPGKGTVRQTFENAVLSGRRSDTQAPLEYQYQVNYSPDNKTILCYRYDYSQPDLYVHCILLNAELQVLQTFNLPIDESKTNHGIFVTHSGNVCLLNTDAADGIELLQYEPASGNASLIEISASSTRRNSFKLVFLPDHRLYLAAVSESNGSFTGLLCYRLNLKTNRVEESYFFPLSKETLTTIQGLPGKGRYDLLAFSPQENRFSFELQKRNIAATDYVYDAYAVNDLQQWNPRKMQVQTGEKLLLTYNAESKVVSEKVVEGMETY</sequence>
<proteinExistence type="predicted"/>
<evidence type="ECO:0000313" key="2">
    <source>
        <dbReference type="EMBL" id="QHT71429.1"/>
    </source>
</evidence>
<reference evidence="2 3" key="1">
    <citation type="submission" date="2020-01" db="EMBL/GenBank/DDBJ databases">
        <authorList>
            <person name="Kim M.K."/>
        </authorList>
    </citation>
    <scope>NUCLEOTIDE SEQUENCE [LARGE SCALE GENOMIC DNA]</scope>
    <source>
        <strain evidence="2 3">172606-1</strain>
    </source>
</reference>
<gene>
    <name evidence="2" type="ORF">GXP67_34610</name>
</gene>
<evidence type="ECO:0000313" key="3">
    <source>
        <dbReference type="Proteomes" id="UP000480178"/>
    </source>
</evidence>
<dbReference type="SUPFAM" id="SSF82171">
    <property type="entry name" value="DPP6 N-terminal domain-like"/>
    <property type="match status" value="1"/>
</dbReference>
<dbReference type="Proteomes" id="UP000480178">
    <property type="component" value="Chromosome"/>
</dbReference>
<dbReference type="EMBL" id="CP048222">
    <property type="protein sequence ID" value="QHT71429.1"/>
    <property type="molecule type" value="Genomic_DNA"/>
</dbReference>
<protein>
    <submittedName>
        <fullName evidence="2">Uncharacterized protein</fullName>
    </submittedName>
</protein>
<feature type="chain" id="PRO_5025622389" evidence="1">
    <location>
        <begin position="25"/>
        <end position="359"/>
    </location>
</feature>
<feature type="signal peptide" evidence="1">
    <location>
        <begin position="1"/>
        <end position="24"/>
    </location>
</feature>
<keyword evidence="3" id="KW-1185">Reference proteome</keyword>